<sequence>MVHPSLRKSEFTPLIQVIRDMMTVTYMADADIVTHISAVGGRHNKNGW</sequence>
<dbReference type="HOGENOM" id="CLU_3153958_0_0_5"/>
<reference evidence="1 2" key="1">
    <citation type="journal article" date="2010" name="J. Bacteriol.">
        <title>Genome sequence of a cellulose-producing bacterium, Gluconacetobacter hansenii ATCC 23769.</title>
        <authorList>
            <person name="Iyer P.R."/>
            <person name="Geib S.M."/>
            <person name="Catchmark J."/>
            <person name="Kao T.H."/>
            <person name="Tien M."/>
        </authorList>
    </citation>
    <scope>NUCLEOTIDE SEQUENCE [LARGE SCALE GENOMIC DNA]</scope>
    <source>
        <strain evidence="1 2">ATCC 23769</strain>
    </source>
</reference>
<dbReference type="EMBL" id="ADTV01000004">
    <property type="protein sequence ID" value="EFG85619.1"/>
    <property type="molecule type" value="Genomic_DNA"/>
</dbReference>
<name>D5QBD3_NOVHA</name>
<comment type="caution">
    <text evidence="1">The sequence shown here is derived from an EMBL/GenBank/DDBJ whole genome shotgun (WGS) entry which is preliminary data.</text>
</comment>
<dbReference type="Proteomes" id="UP000006468">
    <property type="component" value="Chromosome"/>
</dbReference>
<organism evidence="1 2">
    <name type="scientific">Novacetimonas hansenii ATCC 23769</name>
    <dbReference type="NCBI Taxonomy" id="714995"/>
    <lineage>
        <taxon>Bacteria</taxon>
        <taxon>Pseudomonadati</taxon>
        <taxon>Pseudomonadota</taxon>
        <taxon>Alphaproteobacteria</taxon>
        <taxon>Acetobacterales</taxon>
        <taxon>Acetobacteraceae</taxon>
        <taxon>Novacetimonas</taxon>
    </lineage>
</organism>
<dbReference type="AlphaFoldDB" id="D5QBD3"/>
<accession>D5QBD3</accession>
<protein>
    <submittedName>
        <fullName evidence="1">Uncharacterized protein</fullName>
    </submittedName>
</protein>
<proteinExistence type="predicted"/>
<gene>
    <name evidence="1" type="ORF">GXY_02131</name>
</gene>
<evidence type="ECO:0000313" key="2">
    <source>
        <dbReference type="Proteomes" id="UP000006468"/>
    </source>
</evidence>
<evidence type="ECO:0000313" key="1">
    <source>
        <dbReference type="EMBL" id="EFG85619.1"/>
    </source>
</evidence>